<dbReference type="Gene3D" id="3.90.550.10">
    <property type="entry name" value="Spore Coat Polysaccharide Biosynthesis Protein SpsA, Chain A"/>
    <property type="match status" value="1"/>
</dbReference>
<protein>
    <submittedName>
        <fullName evidence="3">Glycosyltransferase</fullName>
    </submittedName>
</protein>
<dbReference type="PANTHER" id="PTHR43646:SF3">
    <property type="entry name" value="SLR1566 PROTEIN"/>
    <property type="match status" value="1"/>
</dbReference>
<keyword evidence="1" id="KW-0812">Transmembrane</keyword>
<dbReference type="PANTHER" id="PTHR43646">
    <property type="entry name" value="GLYCOSYLTRANSFERASE"/>
    <property type="match status" value="1"/>
</dbReference>
<dbReference type="KEGG" id="mhey:H2LOC_015895"/>
<dbReference type="InterPro" id="IPR017832">
    <property type="entry name" value="Glyco_trans_2_hopen-assoc_HpnB"/>
</dbReference>
<dbReference type="Pfam" id="PF00535">
    <property type="entry name" value="Glycos_transf_2"/>
    <property type="match status" value="1"/>
</dbReference>
<keyword evidence="3" id="KW-0808">Transferase</keyword>
<evidence type="ECO:0000313" key="3">
    <source>
        <dbReference type="EMBL" id="QGM47052.1"/>
    </source>
</evidence>
<keyword evidence="1" id="KW-0472">Membrane</keyword>
<feature type="domain" description="Glycosyltransferase 2-like" evidence="2">
    <location>
        <begin position="52"/>
        <end position="170"/>
    </location>
</feature>
<dbReference type="InterPro" id="IPR029044">
    <property type="entry name" value="Nucleotide-diphossugar_trans"/>
</dbReference>
<name>A0A6B8KHE4_9HYPH</name>
<evidence type="ECO:0000313" key="4">
    <source>
        <dbReference type="Proteomes" id="UP000309061"/>
    </source>
</evidence>
<dbReference type="Proteomes" id="UP000309061">
    <property type="component" value="Chromosome"/>
</dbReference>
<proteinExistence type="predicted"/>
<feature type="transmembrane region" description="Helical" evidence="1">
    <location>
        <begin position="324"/>
        <end position="345"/>
    </location>
</feature>
<evidence type="ECO:0000259" key="2">
    <source>
        <dbReference type="Pfam" id="PF00535"/>
    </source>
</evidence>
<sequence>METIALAVALMALAAWLYLIAFNGGFWRLAEQDRFLAPEGAAAPKDASVVAIVPARNEADVVAQCVSSLLGQKFSGSLHIVLVDDQSSDGTGEVARSCAEEMGASERLTVLGSDGPAPGWTGKLAAMQRGFDHVRALEAQPAFVLFCDADIAFEPVALERLVAGAFARGTVLTSLMVKLRCESAAELWFVPAFVFFFQMLYPFSRVNDPESAVAAAAGGVMLARPEPLARAGGLAAIRSALIDDCALGALMKRQGPIWLGLTQSVHSLRPYPDFADIEKMVTRSAYAQLGFSPLRLFGALIGMAIVYLAPPLLAVFGETPAREAALVAYALMVQAFMPSLGFYGLSRWRALALPLVAACYTWFTLESALQHGRGRGGAWKGRYQAH</sequence>
<dbReference type="GO" id="GO:0016740">
    <property type="term" value="F:transferase activity"/>
    <property type="evidence" value="ECO:0007669"/>
    <property type="project" value="UniProtKB-KW"/>
</dbReference>
<dbReference type="OrthoDB" id="9806525at2"/>
<dbReference type="InterPro" id="IPR001173">
    <property type="entry name" value="Glyco_trans_2-like"/>
</dbReference>
<keyword evidence="4" id="KW-1185">Reference proteome</keyword>
<organism evidence="3 4">
    <name type="scientific">Methylocystis heyeri</name>
    <dbReference type="NCBI Taxonomy" id="391905"/>
    <lineage>
        <taxon>Bacteria</taxon>
        <taxon>Pseudomonadati</taxon>
        <taxon>Pseudomonadota</taxon>
        <taxon>Alphaproteobacteria</taxon>
        <taxon>Hyphomicrobiales</taxon>
        <taxon>Methylocystaceae</taxon>
        <taxon>Methylocystis</taxon>
    </lineage>
</organism>
<dbReference type="RefSeq" id="WP_136497997.1">
    <property type="nucleotide sequence ID" value="NZ_CP046052.1"/>
</dbReference>
<dbReference type="SUPFAM" id="SSF53448">
    <property type="entry name" value="Nucleotide-diphospho-sugar transferases"/>
    <property type="match status" value="1"/>
</dbReference>
<evidence type="ECO:0000256" key="1">
    <source>
        <dbReference type="SAM" id="Phobius"/>
    </source>
</evidence>
<dbReference type="AlphaFoldDB" id="A0A6B8KHE4"/>
<feature type="transmembrane region" description="Helical" evidence="1">
    <location>
        <begin position="296"/>
        <end position="317"/>
    </location>
</feature>
<feature type="transmembrane region" description="Helical" evidence="1">
    <location>
        <begin position="6"/>
        <end position="26"/>
    </location>
</feature>
<accession>A0A6B8KHE4</accession>
<keyword evidence="1" id="KW-1133">Transmembrane helix</keyword>
<dbReference type="EMBL" id="CP046052">
    <property type="protein sequence ID" value="QGM47052.1"/>
    <property type="molecule type" value="Genomic_DNA"/>
</dbReference>
<dbReference type="NCBIfam" id="TIGR03469">
    <property type="entry name" value="HpnB"/>
    <property type="match status" value="1"/>
</dbReference>
<gene>
    <name evidence="3" type="ORF">H2LOC_015895</name>
</gene>
<reference evidence="3 4" key="1">
    <citation type="submission" date="2019-11" db="EMBL/GenBank/DDBJ databases">
        <title>The genome sequence of Methylocystis heyeri.</title>
        <authorList>
            <person name="Oshkin I.Y."/>
            <person name="Miroshnikov K."/>
            <person name="Dedysh S.N."/>
        </authorList>
    </citation>
    <scope>NUCLEOTIDE SEQUENCE [LARGE SCALE GENOMIC DNA]</scope>
    <source>
        <strain evidence="3 4">H2</strain>
    </source>
</reference>